<comment type="caution">
    <text evidence="8">The sequence shown here is derived from an EMBL/GenBank/DDBJ whole genome shotgun (WGS) entry which is preliminary data.</text>
</comment>
<evidence type="ECO:0000313" key="9">
    <source>
        <dbReference type="Proteomes" id="UP001318860"/>
    </source>
</evidence>
<dbReference type="InterPro" id="IPR003593">
    <property type="entry name" value="AAA+_ATPase"/>
</dbReference>
<keyword evidence="9" id="KW-1185">Reference proteome</keyword>
<evidence type="ECO:0000256" key="4">
    <source>
        <dbReference type="ARBA" id="ARBA00022840"/>
    </source>
</evidence>
<dbReference type="InterPro" id="IPR039812">
    <property type="entry name" value="Vesicle-fus_ATPase"/>
</dbReference>
<dbReference type="PANTHER" id="PTHR23078">
    <property type="entry name" value="VESICULAR-FUSION PROTEIN NSF"/>
    <property type="match status" value="1"/>
</dbReference>
<dbReference type="InterPro" id="IPR003960">
    <property type="entry name" value="ATPase_AAA_CS"/>
</dbReference>
<dbReference type="SUPFAM" id="SSF54585">
    <property type="entry name" value="Cdc48 domain 2-like"/>
    <property type="match status" value="1"/>
</dbReference>
<accession>A0ABR0VCD2</accession>
<feature type="domain" description="AAA+ ATPase" evidence="7">
    <location>
        <begin position="610"/>
        <end position="746"/>
    </location>
</feature>
<comment type="subcellular location">
    <subcellularLocation>
        <location evidence="6">Cytoplasm</location>
    </subcellularLocation>
</comment>
<dbReference type="PANTHER" id="PTHR23078:SF3">
    <property type="entry name" value="VESICLE-FUSING ATPASE"/>
    <property type="match status" value="1"/>
</dbReference>
<dbReference type="InterPro" id="IPR009010">
    <property type="entry name" value="Asp_de-COase-like_dom_sf"/>
</dbReference>
<keyword evidence="4 6" id="KW-0067">ATP-binding</keyword>
<sequence>MAGRSPAMIVTNTPAKDLAYTNFAYCSPSDLRNFVVPGSRLAFALIGDVFVLSMAYPFYRPQIYHTTLSPPSSSMLMMFLVSSGHIALNAIQRRQAKVSTGDSISVSRFIPPEDFNLALLTLELEFVKKGAKDEQVDAVLLSQQIRKRFINQVMTTGQRVTFEYHGNGFIFTVNQASVEGQEKSNGIERGMISADTYIIYEASNSSGIKIVNQREAASSNIFRHKEFNLQSFGIGGLSEEFADIFRRAFASRVFPPHVTSKLGIKHVKGMLLYGPPGTGKTLMARQIGKMLNGKEPKIVNGPEVLSKFVGETEKMCGIYLPMPSMIKEPKVGDQSDLHIIIFDEIDAICKIDGVESLNNVLLIGMTNRKDLLDEALLRPGRLEVQVEISLPDENGRLQILQIHTNKMKESSYLAPDVNLEEIVYLKGRGYEDSSLRNAVYLKGRGYEELHLDTAGRKWTFFHYKPVFCVTSALHLALPESSGHCFLGNNEVLFFDIPICARSYISICSARTKNYSGAELEGVVKSAVSYALNRQLNMEDLTKPVDEENIKITMHDFLNALHEVIPAFGASTDDLERCRLNGIMECGARHDHIYRRTMLLAEQVKVSEGSPLVTCLLEGPSGSGKTAMAATIGIESDFPYVKIISAETMIGLSEPTKCAQIVKVFEDAYKSPLSIIILDDIERLLEYVAIGPRFSNLISQTLLVLLKRLPPKGKKVLVIGTTSEVDFLDSVGIRDGFSVTYNVPTLKTEDAKKVLQKLNVFSSDDIDSAAEALNDMPLKKLYMVVEMAAQGEHGGSAEAIYSGKEKINISHFFDCLQDIVRY</sequence>
<dbReference type="PROSITE" id="PS00674">
    <property type="entry name" value="AAA"/>
    <property type="match status" value="1"/>
</dbReference>
<keyword evidence="3 6" id="KW-0547">Nucleotide-binding</keyword>
<dbReference type="Proteomes" id="UP001318860">
    <property type="component" value="Unassembled WGS sequence"/>
</dbReference>
<dbReference type="SUPFAM" id="SSF52540">
    <property type="entry name" value="P-loop containing nucleoside triphosphate hydrolases"/>
    <property type="match status" value="2"/>
</dbReference>
<dbReference type="InterPro" id="IPR004201">
    <property type="entry name" value="Cdc48_dom2"/>
</dbReference>
<dbReference type="EMBL" id="JABTTQ020001245">
    <property type="protein sequence ID" value="KAK6132703.1"/>
    <property type="molecule type" value="Genomic_DNA"/>
</dbReference>
<keyword evidence="6" id="KW-0460">Magnesium</keyword>
<dbReference type="Pfam" id="PF02933">
    <property type="entry name" value="CDC48_2"/>
    <property type="match status" value="1"/>
</dbReference>
<name>A0ABR0VCD2_REHGL</name>
<evidence type="ECO:0000256" key="3">
    <source>
        <dbReference type="ARBA" id="ARBA00022741"/>
    </source>
</evidence>
<dbReference type="EC" id="3.6.4.6" evidence="6"/>
<comment type="cofactor">
    <cofactor evidence="6">
        <name>Mg(2+)</name>
        <dbReference type="ChEBI" id="CHEBI:18420"/>
    </cofactor>
    <text evidence="6">Binds 1 Mg(2+) ion per subunit.</text>
</comment>
<organism evidence="8 9">
    <name type="scientific">Rehmannia glutinosa</name>
    <name type="common">Chinese foxglove</name>
    <dbReference type="NCBI Taxonomy" id="99300"/>
    <lineage>
        <taxon>Eukaryota</taxon>
        <taxon>Viridiplantae</taxon>
        <taxon>Streptophyta</taxon>
        <taxon>Embryophyta</taxon>
        <taxon>Tracheophyta</taxon>
        <taxon>Spermatophyta</taxon>
        <taxon>Magnoliopsida</taxon>
        <taxon>eudicotyledons</taxon>
        <taxon>Gunneridae</taxon>
        <taxon>Pentapetalae</taxon>
        <taxon>asterids</taxon>
        <taxon>lamiids</taxon>
        <taxon>Lamiales</taxon>
        <taxon>Orobanchaceae</taxon>
        <taxon>Rehmannieae</taxon>
        <taxon>Rehmannia</taxon>
    </lineage>
</organism>
<feature type="domain" description="AAA+ ATPase" evidence="7">
    <location>
        <begin position="266"/>
        <end position="392"/>
    </location>
</feature>
<dbReference type="InterPro" id="IPR029067">
    <property type="entry name" value="CDC48_domain_2-like_sf"/>
</dbReference>
<dbReference type="Gene3D" id="1.10.8.60">
    <property type="match status" value="2"/>
</dbReference>
<keyword evidence="2 6" id="KW-0813">Transport</keyword>
<dbReference type="InterPro" id="IPR027417">
    <property type="entry name" value="P-loop_NTPase"/>
</dbReference>
<comment type="similarity">
    <text evidence="1 6">Belongs to the AAA ATPase family.</text>
</comment>
<dbReference type="SMART" id="SM00382">
    <property type="entry name" value="AAA"/>
    <property type="match status" value="2"/>
</dbReference>
<evidence type="ECO:0000256" key="2">
    <source>
        <dbReference type="ARBA" id="ARBA00022448"/>
    </source>
</evidence>
<evidence type="ECO:0000259" key="7">
    <source>
        <dbReference type="SMART" id="SM00382"/>
    </source>
</evidence>
<dbReference type="Pfam" id="PF00004">
    <property type="entry name" value="AAA"/>
    <property type="match status" value="2"/>
</dbReference>
<comment type="catalytic activity">
    <reaction evidence="6">
        <text>ATP + H2O = ADP + phosphate + H(+)</text>
        <dbReference type="Rhea" id="RHEA:13065"/>
        <dbReference type="ChEBI" id="CHEBI:15377"/>
        <dbReference type="ChEBI" id="CHEBI:15378"/>
        <dbReference type="ChEBI" id="CHEBI:30616"/>
        <dbReference type="ChEBI" id="CHEBI:43474"/>
        <dbReference type="ChEBI" id="CHEBI:456216"/>
        <dbReference type="EC" id="3.6.4.6"/>
    </reaction>
</comment>
<gene>
    <name evidence="8" type="ORF">DH2020_033508</name>
</gene>
<keyword evidence="6" id="KW-0479">Metal-binding</keyword>
<keyword evidence="6" id="KW-0931">ER-Golgi transport</keyword>
<dbReference type="SUPFAM" id="SSF50692">
    <property type="entry name" value="ADC-like"/>
    <property type="match status" value="1"/>
</dbReference>
<keyword evidence="6" id="KW-0378">Hydrolase</keyword>
<dbReference type="InterPro" id="IPR003959">
    <property type="entry name" value="ATPase_AAA_core"/>
</dbReference>
<proteinExistence type="inferred from homology"/>
<keyword evidence="6" id="KW-0963">Cytoplasm</keyword>
<comment type="function">
    <text evidence="6">Required for vesicle-mediated transport. Catalyzes the fusion of transport vesicles within the Golgi cisternae. Is also required for transport from the endoplasmic reticulum to the Golgi stack. Seems to function as a fusion protein required for the delivery of cargo proteins to all compartments of the Golgi stack independent of vesicle origin.</text>
</comment>
<dbReference type="Gene3D" id="3.40.50.300">
    <property type="entry name" value="P-loop containing nucleotide triphosphate hydrolases"/>
    <property type="match status" value="2"/>
</dbReference>
<reference evidence="8 9" key="1">
    <citation type="journal article" date="2021" name="Comput. Struct. Biotechnol. J.">
        <title>De novo genome assembly of the potent medicinal plant Rehmannia glutinosa using nanopore technology.</title>
        <authorList>
            <person name="Ma L."/>
            <person name="Dong C."/>
            <person name="Song C."/>
            <person name="Wang X."/>
            <person name="Zheng X."/>
            <person name="Niu Y."/>
            <person name="Chen S."/>
            <person name="Feng W."/>
        </authorList>
    </citation>
    <scope>NUCLEOTIDE SEQUENCE [LARGE SCALE GENOMIC DNA]</scope>
    <source>
        <strain evidence="8">DH-2019</strain>
    </source>
</reference>
<dbReference type="Gene3D" id="2.40.40.20">
    <property type="match status" value="1"/>
</dbReference>
<evidence type="ECO:0000256" key="1">
    <source>
        <dbReference type="ARBA" id="ARBA00006914"/>
    </source>
</evidence>
<protein>
    <recommendedName>
        <fullName evidence="6">Vesicle-fusing ATPase</fullName>
        <ecNumber evidence="6">3.6.4.6</ecNumber>
    </recommendedName>
</protein>
<keyword evidence="5 6" id="KW-0653">Protein transport</keyword>
<evidence type="ECO:0000313" key="8">
    <source>
        <dbReference type="EMBL" id="KAK6132703.1"/>
    </source>
</evidence>
<evidence type="ECO:0000256" key="5">
    <source>
        <dbReference type="ARBA" id="ARBA00022927"/>
    </source>
</evidence>
<evidence type="ECO:0000256" key="6">
    <source>
        <dbReference type="RuleBase" id="RU367045"/>
    </source>
</evidence>
<dbReference type="Gene3D" id="3.10.330.10">
    <property type="match status" value="1"/>
</dbReference>